<evidence type="ECO:0000313" key="7">
    <source>
        <dbReference type="Proteomes" id="UP000183071"/>
    </source>
</evidence>
<dbReference type="EMBL" id="FNUE01000001">
    <property type="protein sequence ID" value="SEE26111.1"/>
    <property type="molecule type" value="Genomic_DNA"/>
</dbReference>
<evidence type="ECO:0000256" key="1">
    <source>
        <dbReference type="ARBA" id="ARBA00022679"/>
    </source>
</evidence>
<protein>
    <submittedName>
        <fullName evidence="4">Acetyltransferase (GNAT) family protein</fullName>
    </submittedName>
    <submittedName>
        <fullName evidence="5">Ribosomal protein S18 acetylase RimI</fullName>
    </submittedName>
</protein>
<dbReference type="AlphaFoldDB" id="A0A0M9CEJ9"/>
<feature type="domain" description="N-acetyltransferase" evidence="3">
    <location>
        <begin position="2"/>
        <end position="163"/>
    </location>
</feature>
<dbReference type="RefSeq" id="WP_053973052.1">
    <property type="nucleotide sequence ID" value="NZ_FNUE01000001.1"/>
</dbReference>
<dbReference type="PANTHER" id="PTHR42919">
    <property type="entry name" value="N-ALPHA-ACETYLTRANSFERASE"/>
    <property type="match status" value="1"/>
</dbReference>
<dbReference type="Proteomes" id="UP000183071">
    <property type="component" value="Unassembled WGS sequence"/>
</dbReference>
<keyword evidence="2" id="KW-0012">Acyltransferase</keyword>
<dbReference type="SUPFAM" id="SSF55729">
    <property type="entry name" value="Acyl-CoA N-acyltransferases (Nat)"/>
    <property type="match status" value="1"/>
</dbReference>
<evidence type="ECO:0000313" key="4">
    <source>
        <dbReference type="EMBL" id="KOY50786.1"/>
    </source>
</evidence>
<comment type="caution">
    <text evidence="4">The sequence shown here is derived from an EMBL/GenBank/DDBJ whole genome shotgun (WGS) entry which is preliminary data.</text>
</comment>
<dbReference type="InterPro" id="IPR016181">
    <property type="entry name" value="Acyl_CoA_acyltransferase"/>
</dbReference>
<name>A0A0M9CEJ9_9FLAO</name>
<dbReference type="PROSITE" id="PS51186">
    <property type="entry name" value="GNAT"/>
    <property type="match status" value="1"/>
</dbReference>
<keyword evidence="5" id="KW-0689">Ribosomal protein</keyword>
<reference evidence="5 7" key="2">
    <citation type="submission" date="2016-10" db="EMBL/GenBank/DDBJ databases">
        <authorList>
            <person name="Varghese N."/>
            <person name="Submissions S."/>
        </authorList>
    </citation>
    <scope>NUCLEOTIDE SEQUENCE [LARGE SCALE GENOMIC DNA]</scope>
    <source>
        <strain evidence="5 7">DSW-5</strain>
    </source>
</reference>
<dbReference type="GO" id="GO:0016747">
    <property type="term" value="F:acyltransferase activity, transferring groups other than amino-acyl groups"/>
    <property type="evidence" value="ECO:0007669"/>
    <property type="project" value="InterPro"/>
</dbReference>
<dbReference type="Gene3D" id="3.40.630.30">
    <property type="match status" value="1"/>
</dbReference>
<dbReference type="STRING" id="1300348.I602_346"/>
<dbReference type="InterPro" id="IPR051556">
    <property type="entry name" value="N-term/lysine_N-AcTrnsfr"/>
</dbReference>
<dbReference type="OrthoDB" id="7205533at2"/>
<proteinExistence type="predicted"/>
<dbReference type="PANTHER" id="PTHR42919:SF8">
    <property type="entry name" value="N-ALPHA-ACETYLTRANSFERASE 50"/>
    <property type="match status" value="1"/>
</dbReference>
<organism evidence="4 6">
    <name type="scientific">Polaribacter dokdonensis DSW-5</name>
    <dbReference type="NCBI Taxonomy" id="1300348"/>
    <lineage>
        <taxon>Bacteria</taxon>
        <taxon>Pseudomonadati</taxon>
        <taxon>Bacteroidota</taxon>
        <taxon>Flavobacteriia</taxon>
        <taxon>Flavobacteriales</taxon>
        <taxon>Flavobacteriaceae</taxon>
    </lineage>
</organism>
<dbReference type="InterPro" id="IPR000182">
    <property type="entry name" value="GNAT_dom"/>
</dbReference>
<dbReference type="PATRIC" id="fig|1300348.6.peg.347"/>
<sequence length="172" mass="20342">MITIRKATVNDVKQLAIVSKKAFFTPHQHAIPKEIMDNYLKESFSEENLTKEVTQENYEYHLIFYKDELAGFSKVILNTPNEHLKIQNVTKMERLYLVEEFYGLGLGKKLFDYNLDLIKNNNQKGIWLYVWIKNYRALKFYEKVGFKKIALYDFPISATETRPNDVLFLDLS</sequence>
<evidence type="ECO:0000313" key="5">
    <source>
        <dbReference type="EMBL" id="SEE26111.1"/>
    </source>
</evidence>
<dbReference type="Pfam" id="PF00583">
    <property type="entry name" value="Acetyltransf_1"/>
    <property type="match status" value="1"/>
</dbReference>
<evidence type="ECO:0000259" key="3">
    <source>
        <dbReference type="PROSITE" id="PS51186"/>
    </source>
</evidence>
<gene>
    <name evidence="4" type="ORF">I602_346</name>
    <name evidence="5" type="ORF">SAMN05444353_1438</name>
</gene>
<dbReference type="EMBL" id="LGBR01000001">
    <property type="protein sequence ID" value="KOY50786.1"/>
    <property type="molecule type" value="Genomic_DNA"/>
</dbReference>
<evidence type="ECO:0000256" key="2">
    <source>
        <dbReference type="ARBA" id="ARBA00023315"/>
    </source>
</evidence>
<dbReference type="Proteomes" id="UP000037716">
    <property type="component" value="Unassembled WGS sequence"/>
</dbReference>
<keyword evidence="5" id="KW-0687">Ribonucleoprotein</keyword>
<accession>A0A0M9CEJ9</accession>
<keyword evidence="1 4" id="KW-0808">Transferase</keyword>
<reference evidence="4 6" key="1">
    <citation type="submission" date="2015-07" db="EMBL/GenBank/DDBJ databases">
        <title>Genome of Polaribacter dokdonenesis DSW-5, isolated from seawater off Dokdo in Korea.</title>
        <authorList>
            <person name="Yoon K."/>
            <person name="Song J.Y."/>
            <person name="Kim J.F."/>
        </authorList>
    </citation>
    <scope>NUCLEOTIDE SEQUENCE [LARGE SCALE GENOMIC DNA]</scope>
    <source>
        <strain evidence="4 6">DSW-5</strain>
    </source>
</reference>
<keyword evidence="7" id="KW-1185">Reference proteome</keyword>
<evidence type="ECO:0000313" key="6">
    <source>
        <dbReference type="Proteomes" id="UP000037716"/>
    </source>
</evidence>
<dbReference type="GO" id="GO:0005840">
    <property type="term" value="C:ribosome"/>
    <property type="evidence" value="ECO:0007669"/>
    <property type="project" value="UniProtKB-KW"/>
</dbReference>